<proteinExistence type="predicted"/>
<reference evidence="2 3" key="1">
    <citation type="submission" date="2021-04" db="EMBL/GenBank/DDBJ databases">
        <authorList>
            <person name="Rodrigo-Torres L."/>
            <person name="Arahal R. D."/>
            <person name="Lucena T."/>
        </authorList>
    </citation>
    <scope>NUCLEOTIDE SEQUENCE [LARGE SCALE GENOMIC DNA]</scope>
    <source>
        <strain evidence="2 3">CECT 30171</strain>
    </source>
</reference>
<evidence type="ECO:0000259" key="1">
    <source>
        <dbReference type="Pfam" id="PF00535"/>
    </source>
</evidence>
<dbReference type="Gene3D" id="3.90.550.10">
    <property type="entry name" value="Spore Coat Polysaccharide Biosynthesis Protein SpsA, Chain A"/>
    <property type="match status" value="2"/>
</dbReference>
<dbReference type="PANTHER" id="PTHR43179:SF7">
    <property type="entry name" value="RHAMNOSYLTRANSFERASE WBBL"/>
    <property type="match status" value="1"/>
</dbReference>
<accession>A0ABM8UI22</accession>
<dbReference type="PANTHER" id="PTHR43179">
    <property type="entry name" value="RHAMNOSYLTRANSFERASE WBBL"/>
    <property type="match status" value="1"/>
</dbReference>
<dbReference type="InterPro" id="IPR029044">
    <property type="entry name" value="Nucleotide-diphossugar_trans"/>
</dbReference>
<protein>
    <recommendedName>
        <fullName evidence="1">Glycosyltransferase 2-like domain-containing protein</fullName>
    </recommendedName>
</protein>
<keyword evidence="3" id="KW-1185">Reference proteome</keyword>
<gene>
    <name evidence="2" type="ORF">LYB30171_02313</name>
</gene>
<name>A0ABM8UI22_9GAMM</name>
<sequence length="766" mass="86093">MGPEDWKMKHIEGTIDPILTPLQQLQAAGKTEHGFPLWRATGDDPAFLCRIDPIPGGWYQLDLRVDVVSGRLSTPCLYVDYGQGFSEAGKIEFAVDVGAGGRFDGNMVVMFPAPVVALRFDPTIMKAKLGLPNPRLHRLGRVEAARRLVADGLRARTGFQARMRFVLEILRRGVSGGRRALGDFLYASSRVHHHRSMDPLDYGRWLDTYGSLPGATETSGSETGTAGPLVSVVMPTYNTPERWLRRCIESVREQTYTNWELCIADDASPQPHVARILDEYARLDPRVRYVVRDTNGHISHASNTALDIARGEYIALLDHDDELHPRALQEMMSGFAAHPRWRMAYSDEDKIDDQGMRFDPYFKPDWNHDLLLSHNCVSHFGVYERALVESVGRFRGGFEGSQDWDLALRCIEQLDSDQIGHVPHVLYHWRAIPGSTALAPGEKNYAHLAAMKSLQSHLERVGRDAEVMEIPRHPGNYRIRNALPAQPPKVSVVIATRDRSELLSMAVRGILQDTDYPDLEVVIVDNGSVERRTLDYLARMTQDSRVRVIRHGAPFNYSELNNLGVKHASGEVICLLNNDIEVTSPDWLKEMVSQALRPDIGAVGAMLYFPDGTIQHAGIVLGFNGVAVSAYGGRPKGWFGHMFRARLLQNYSAVTAACMVLRKSLYEDVGGLDEGLAVAYNDVDLCLRIHARGYRNLWTPYSELVHHESASRGPDDVPERRERFLHEVNIMKERWPRIIARDPAYSPNLAIVGDTFDYAFPPRHKD</sequence>
<evidence type="ECO:0000313" key="3">
    <source>
        <dbReference type="Proteomes" id="UP000680116"/>
    </source>
</evidence>
<organism evidence="2 3">
    <name type="scientific">Novilysobacter luteus</name>
    <dbReference type="NCBI Taxonomy" id="2822368"/>
    <lineage>
        <taxon>Bacteria</taxon>
        <taxon>Pseudomonadati</taxon>
        <taxon>Pseudomonadota</taxon>
        <taxon>Gammaproteobacteria</taxon>
        <taxon>Lysobacterales</taxon>
        <taxon>Lysobacteraceae</taxon>
        <taxon>Novilysobacter</taxon>
    </lineage>
</organism>
<dbReference type="CDD" id="cd04184">
    <property type="entry name" value="GT2_RfbC_Mx_like"/>
    <property type="match status" value="1"/>
</dbReference>
<dbReference type="Proteomes" id="UP000680116">
    <property type="component" value="Chromosome"/>
</dbReference>
<dbReference type="SUPFAM" id="SSF53448">
    <property type="entry name" value="Nucleotide-diphospho-sugar transferases"/>
    <property type="match status" value="2"/>
</dbReference>
<dbReference type="Pfam" id="PF00535">
    <property type="entry name" value="Glycos_transf_2"/>
    <property type="match status" value="2"/>
</dbReference>
<feature type="domain" description="Glycosyltransferase 2-like" evidence="1">
    <location>
        <begin position="491"/>
        <end position="666"/>
    </location>
</feature>
<dbReference type="CDD" id="cd04186">
    <property type="entry name" value="GT_2_like_c"/>
    <property type="match status" value="1"/>
</dbReference>
<dbReference type="InterPro" id="IPR001173">
    <property type="entry name" value="Glyco_trans_2-like"/>
</dbReference>
<feature type="domain" description="Glycosyltransferase 2-like" evidence="1">
    <location>
        <begin position="231"/>
        <end position="391"/>
    </location>
</feature>
<evidence type="ECO:0000313" key="2">
    <source>
        <dbReference type="EMBL" id="CAG4976986.1"/>
    </source>
</evidence>
<dbReference type="EMBL" id="OU015430">
    <property type="protein sequence ID" value="CAG4976986.1"/>
    <property type="molecule type" value="Genomic_DNA"/>
</dbReference>